<dbReference type="EMBL" id="CYHE01000003">
    <property type="protein sequence ID" value="CUA94430.1"/>
    <property type="molecule type" value="Genomic_DNA"/>
</dbReference>
<feature type="transmembrane region" description="Helical" evidence="1">
    <location>
        <begin position="12"/>
        <end position="33"/>
    </location>
</feature>
<organism evidence="2 3">
    <name type="scientific">Pannonibacter indicus</name>
    <dbReference type="NCBI Taxonomy" id="466044"/>
    <lineage>
        <taxon>Bacteria</taxon>
        <taxon>Pseudomonadati</taxon>
        <taxon>Pseudomonadota</taxon>
        <taxon>Alphaproteobacteria</taxon>
        <taxon>Hyphomicrobiales</taxon>
        <taxon>Stappiaceae</taxon>
        <taxon>Pannonibacter</taxon>
    </lineage>
</organism>
<sequence length="106" mass="10957">MAESPFSVDFLFFLTVIAMTGVTYLMRAAGYWIMGQVPMTPRIRRGLEALPGAIIVSTILPIALKGGVPAALCLMVAAAVMAVLRKDIAAVVLAIAAAAGARALGL</sequence>
<protein>
    <submittedName>
        <fullName evidence="2">Uncharacterized membrane protein</fullName>
    </submittedName>
</protein>
<dbReference type="OrthoDB" id="7679326at2"/>
<name>A0A0K6HU27_9HYPH</name>
<accession>A0A0K6HU27</accession>
<keyword evidence="3" id="KW-1185">Reference proteome</keyword>
<dbReference type="Proteomes" id="UP000183900">
    <property type="component" value="Unassembled WGS sequence"/>
</dbReference>
<dbReference type="InterPro" id="IPR008407">
    <property type="entry name" value="Brnchd-chn_aa_trnsp_AzlD"/>
</dbReference>
<keyword evidence="1" id="KW-1133">Transmembrane helix</keyword>
<feature type="transmembrane region" description="Helical" evidence="1">
    <location>
        <begin position="88"/>
        <end position="105"/>
    </location>
</feature>
<evidence type="ECO:0000313" key="3">
    <source>
        <dbReference type="Proteomes" id="UP000183900"/>
    </source>
</evidence>
<dbReference type="AlphaFoldDB" id="A0A0K6HU27"/>
<reference evidence="3" key="1">
    <citation type="submission" date="2015-08" db="EMBL/GenBank/DDBJ databases">
        <authorList>
            <person name="Varghese N."/>
        </authorList>
    </citation>
    <scope>NUCLEOTIDE SEQUENCE [LARGE SCALE GENOMIC DNA]</scope>
    <source>
        <strain evidence="3">DSM 23407</strain>
    </source>
</reference>
<keyword evidence="1" id="KW-0472">Membrane</keyword>
<gene>
    <name evidence="2" type="ORF">Ga0061067_103172</name>
</gene>
<proteinExistence type="predicted"/>
<evidence type="ECO:0000313" key="2">
    <source>
        <dbReference type="EMBL" id="CUA94430.1"/>
    </source>
</evidence>
<evidence type="ECO:0000256" key="1">
    <source>
        <dbReference type="SAM" id="Phobius"/>
    </source>
</evidence>
<dbReference type="Pfam" id="PF05437">
    <property type="entry name" value="AzlD"/>
    <property type="match status" value="1"/>
</dbReference>
<keyword evidence="1" id="KW-0812">Transmembrane</keyword>
<feature type="transmembrane region" description="Helical" evidence="1">
    <location>
        <begin position="54"/>
        <end position="82"/>
    </location>
</feature>
<dbReference type="RefSeq" id="WP_055454997.1">
    <property type="nucleotide sequence ID" value="NZ_CYHE01000003.1"/>
</dbReference>